<feature type="region of interest" description="Disordered" evidence="2">
    <location>
        <begin position="499"/>
        <end position="541"/>
    </location>
</feature>
<feature type="compositionally biased region" description="Basic and acidic residues" evidence="2">
    <location>
        <begin position="553"/>
        <end position="639"/>
    </location>
</feature>
<feature type="compositionally biased region" description="Basic and acidic residues" evidence="2">
    <location>
        <begin position="647"/>
        <end position="669"/>
    </location>
</feature>
<evidence type="ECO:0000313" key="4">
    <source>
        <dbReference type="EMBL" id="SLM34467.1"/>
    </source>
</evidence>
<feature type="compositionally biased region" description="Low complexity" evidence="2">
    <location>
        <begin position="982"/>
        <end position="992"/>
    </location>
</feature>
<feature type="compositionally biased region" description="Polar residues" evidence="2">
    <location>
        <begin position="857"/>
        <end position="889"/>
    </location>
</feature>
<sequence>MSQYTSQYPNVPDDSALKKYYEEFYKAFDTPEAREKYVNHFRDDATMIMASKMVKSRPEILNMPREDLPVRTQCGRSNDLGTVSYGLKNRKSNEITWAARAHLVKDGAEWKMDYYQVYLNDAAQNASKYRIYGTFSIDSFSIDSFSIGSFPSAASALTHSFSNLVTESSRHLTSSPRHLITSSQKATMLFCNIIIKVLTAITAVFVAHEAARTAGVDVLGYFMETLQIAPSSPAFFSNVTSSQCHYDTETRGDLQVPAEHSNLAVGEMVEPTLNHLPYLVNKTEASNPESEEVGNVQRYHLIQMYHRLASFWMLVITRSAFVLRRGFEALGGQIYDPVIFAEFKSAFKVGVIASRKPSKALNWLLVALWASLGFVLTAAKFLYPLYFLAAGVFVLYPQYIMLTSDHDKEVAHLERQRQALEAEALKGLTALQEQSTARKAAEASYLQTLTYWRTIAARYRRSAKGAKEAKAERDQLRQLIGDKERELKDVLAAARRHPADALLEDGENGDSSGELSSLRSHLPEESKPANHQAVAEPKHAQHDVDVELPHGKKERHELDDQHDMDVEPPHGKNKTHEPDDQHGVDVEPPQGKDRTHEPDDQHGVDVEPPQGKDKTHEPDDQHDVDVEPPHGKDKTHEPDGVELEPPQGKDETHEPDNVDVEPPRGKDETHEPDDVDVEPPQGKDETYEPDDVDVEPPQGKDETHEPDNVDVEPPQGRDKTHEPDVVRDEPVTSQTRQSLPEQPEAEMKSEEEPLESALIASQSYSYQPTLQDSDKGDEHDTKPSPQLPKATQQNHHKLEADQEKISEQDVVAPPSPLPAEADPAASLEGQTPKLSAAASSFVPALPTGLPSQPLLETKSTTSSSPVLSGPSQPLSQQAYPVGTSFTFGQHPQLPHPRPSRFQGPFTPPCQLQRPIQPPFQSLPSIHAQPAFQPPQPFPPPFHMNGFRQGAPSLGAPGFATPTRQPNAAGQMFVPRADRQSNRQRAQQQQGAAYPFTFRPGGN</sequence>
<feature type="compositionally biased region" description="Polar residues" evidence="2">
    <location>
        <begin position="509"/>
        <end position="519"/>
    </location>
</feature>
<feature type="compositionally biased region" description="Polar residues" evidence="2">
    <location>
        <begin position="759"/>
        <end position="771"/>
    </location>
</feature>
<evidence type="ECO:0000256" key="2">
    <source>
        <dbReference type="SAM" id="MobiDB-lite"/>
    </source>
</evidence>
<keyword evidence="3" id="KW-0472">Membrane</keyword>
<name>A0A1W5CUD9_9LECA</name>
<accession>A0A1W5CUD9</accession>
<proteinExistence type="predicted"/>
<feature type="compositionally biased region" description="Basic and acidic residues" evidence="2">
    <location>
        <begin position="772"/>
        <end position="782"/>
    </location>
</feature>
<keyword evidence="1" id="KW-0175">Coiled coil</keyword>
<feature type="compositionally biased region" description="Basic and acidic residues" evidence="2">
    <location>
        <begin position="715"/>
        <end position="730"/>
    </location>
</feature>
<feature type="compositionally biased region" description="Polar residues" evidence="2">
    <location>
        <begin position="731"/>
        <end position="740"/>
    </location>
</feature>
<feature type="transmembrane region" description="Helical" evidence="3">
    <location>
        <begin position="360"/>
        <end position="379"/>
    </location>
</feature>
<keyword evidence="3" id="KW-0812">Transmembrane</keyword>
<dbReference type="EMBL" id="FWEW01000275">
    <property type="protein sequence ID" value="SLM34467.1"/>
    <property type="molecule type" value="Genomic_DNA"/>
</dbReference>
<organism evidence="4 5">
    <name type="scientific">Lasallia pustulata</name>
    <dbReference type="NCBI Taxonomy" id="136370"/>
    <lineage>
        <taxon>Eukaryota</taxon>
        <taxon>Fungi</taxon>
        <taxon>Dikarya</taxon>
        <taxon>Ascomycota</taxon>
        <taxon>Pezizomycotina</taxon>
        <taxon>Lecanoromycetes</taxon>
        <taxon>OSLEUM clade</taxon>
        <taxon>Umbilicariomycetidae</taxon>
        <taxon>Umbilicariales</taxon>
        <taxon>Umbilicariaceae</taxon>
        <taxon>Lasallia</taxon>
    </lineage>
</organism>
<reference evidence="5" key="1">
    <citation type="submission" date="2017-03" db="EMBL/GenBank/DDBJ databases">
        <authorList>
            <person name="Sharma R."/>
            <person name="Thines M."/>
        </authorList>
    </citation>
    <scope>NUCLEOTIDE SEQUENCE [LARGE SCALE GENOMIC DNA]</scope>
</reference>
<dbReference type="AlphaFoldDB" id="A0A1W5CUD9"/>
<keyword evidence="3" id="KW-1133">Transmembrane helix</keyword>
<feature type="compositionally biased region" description="Basic and acidic residues" evidence="2">
    <location>
        <begin position="698"/>
        <end position="707"/>
    </location>
</feature>
<feature type="compositionally biased region" description="Pro residues" evidence="2">
    <location>
        <begin position="931"/>
        <end position="941"/>
    </location>
</feature>
<feature type="compositionally biased region" description="Basic and acidic residues" evidence="2">
    <location>
        <begin position="796"/>
        <end position="807"/>
    </location>
</feature>
<evidence type="ECO:0000256" key="1">
    <source>
        <dbReference type="SAM" id="Coils"/>
    </source>
</evidence>
<feature type="coiled-coil region" evidence="1">
    <location>
        <begin position="466"/>
        <end position="493"/>
    </location>
</feature>
<feature type="region of interest" description="Disordered" evidence="2">
    <location>
        <begin position="553"/>
        <end position="1002"/>
    </location>
</feature>
<dbReference type="Proteomes" id="UP000192927">
    <property type="component" value="Unassembled WGS sequence"/>
</dbReference>
<evidence type="ECO:0000256" key="3">
    <source>
        <dbReference type="SAM" id="Phobius"/>
    </source>
</evidence>
<protein>
    <submittedName>
        <fullName evidence="4">Uncharacterized protein</fullName>
    </submittedName>
</protein>
<evidence type="ECO:0000313" key="5">
    <source>
        <dbReference type="Proteomes" id="UP000192927"/>
    </source>
</evidence>
<keyword evidence="5" id="KW-1185">Reference proteome</keyword>